<protein>
    <submittedName>
        <fullName evidence="2">Uncharacterized protein</fullName>
    </submittedName>
</protein>
<proteinExistence type="predicted"/>
<comment type="caution">
    <text evidence="2">The sequence shown here is derived from an EMBL/GenBank/DDBJ whole genome shotgun (WGS) entry which is preliminary data.</text>
</comment>
<organism evidence="2 3">
    <name type="scientific">Seminavis robusta</name>
    <dbReference type="NCBI Taxonomy" id="568900"/>
    <lineage>
        <taxon>Eukaryota</taxon>
        <taxon>Sar</taxon>
        <taxon>Stramenopiles</taxon>
        <taxon>Ochrophyta</taxon>
        <taxon>Bacillariophyta</taxon>
        <taxon>Bacillariophyceae</taxon>
        <taxon>Bacillariophycidae</taxon>
        <taxon>Naviculales</taxon>
        <taxon>Naviculaceae</taxon>
        <taxon>Seminavis</taxon>
    </lineage>
</organism>
<keyword evidence="3" id="KW-1185">Reference proteome</keyword>
<evidence type="ECO:0000313" key="2">
    <source>
        <dbReference type="EMBL" id="CAB9513207.1"/>
    </source>
</evidence>
<dbReference type="EMBL" id="CAICTM010000577">
    <property type="protein sequence ID" value="CAB9513207.1"/>
    <property type="molecule type" value="Genomic_DNA"/>
</dbReference>
<name>A0A9N8HHR2_9STRA</name>
<sequence>MAGMIIDLTTPVSWQEQQFEPLPFHRLQRASSSEYHLRVRKSLDHNMANTNEPQKRRKTANYSSSQPSKRLRREGTSSPRPQAFTGKYIFKLLVGPIHEFDMTMAEDEPCFSALEFPWA</sequence>
<accession>A0A9N8HHR2</accession>
<reference evidence="2" key="1">
    <citation type="submission" date="2020-06" db="EMBL/GenBank/DDBJ databases">
        <authorList>
            <consortium name="Plant Systems Biology data submission"/>
        </authorList>
    </citation>
    <scope>NUCLEOTIDE SEQUENCE</scope>
    <source>
        <strain evidence="2">D6</strain>
    </source>
</reference>
<feature type="region of interest" description="Disordered" evidence="1">
    <location>
        <begin position="42"/>
        <end position="82"/>
    </location>
</feature>
<evidence type="ECO:0000256" key="1">
    <source>
        <dbReference type="SAM" id="MobiDB-lite"/>
    </source>
</evidence>
<dbReference type="Proteomes" id="UP001153069">
    <property type="component" value="Unassembled WGS sequence"/>
</dbReference>
<evidence type="ECO:0000313" key="3">
    <source>
        <dbReference type="Proteomes" id="UP001153069"/>
    </source>
</evidence>
<dbReference type="AlphaFoldDB" id="A0A9N8HHR2"/>
<gene>
    <name evidence="2" type="ORF">SEMRO_578_G169780.1</name>
</gene>